<name>A0AAD5T0H0_9FUNG</name>
<dbReference type="Proteomes" id="UP001211907">
    <property type="component" value="Unassembled WGS sequence"/>
</dbReference>
<accession>A0AAD5T0H0</accession>
<dbReference type="EMBL" id="JADGJH010000811">
    <property type="protein sequence ID" value="KAJ3122415.1"/>
    <property type="molecule type" value="Genomic_DNA"/>
</dbReference>
<sequence>MDIFLVDHLIPAADSMWAGPLPLDLGPTPLRMCTSIGFNVIEILLRVLNLQKYFLNANALYTLDRFGYGFGLFMSGGTRVKIALANALVALLNPPPPPSPLALAVSPAPAPITDLFHAIPAHELSTFLVDPAAPIPAQLEAWNAADQAHLRGLRALLHLMSPSAQVELLALMFPE</sequence>
<organism evidence="1 2">
    <name type="scientific">Physocladia obscura</name>
    <dbReference type="NCBI Taxonomy" id="109957"/>
    <lineage>
        <taxon>Eukaryota</taxon>
        <taxon>Fungi</taxon>
        <taxon>Fungi incertae sedis</taxon>
        <taxon>Chytridiomycota</taxon>
        <taxon>Chytridiomycota incertae sedis</taxon>
        <taxon>Chytridiomycetes</taxon>
        <taxon>Chytridiales</taxon>
        <taxon>Chytriomycetaceae</taxon>
        <taxon>Physocladia</taxon>
    </lineage>
</organism>
<protein>
    <submittedName>
        <fullName evidence="1">Uncharacterized protein</fullName>
    </submittedName>
</protein>
<proteinExistence type="predicted"/>
<comment type="caution">
    <text evidence="1">The sequence shown here is derived from an EMBL/GenBank/DDBJ whole genome shotgun (WGS) entry which is preliminary data.</text>
</comment>
<evidence type="ECO:0000313" key="2">
    <source>
        <dbReference type="Proteomes" id="UP001211907"/>
    </source>
</evidence>
<reference evidence="1" key="1">
    <citation type="submission" date="2020-05" db="EMBL/GenBank/DDBJ databases">
        <title>Phylogenomic resolution of chytrid fungi.</title>
        <authorList>
            <person name="Stajich J.E."/>
            <person name="Amses K."/>
            <person name="Simmons R."/>
            <person name="Seto K."/>
            <person name="Myers J."/>
            <person name="Bonds A."/>
            <person name="Quandt C.A."/>
            <person name="Barry K."/>
            <person name="Liu P."/>
            <person name="Grigoriev I."/>
            <person name="Longcore J.E."/>
            <person name="James T.Y."/>
        </authorList>
    </citation>
    <scope>NUCLEOTIDE SEQUENCE</scope>
    <source>
        <strain evidence="1">JEL0513</strain>
    </source>
</reference>
<gene>
    <name evidence="1" type="ORF">HK100_012013</name>
</gene>
<dbReference type="AlphaFoldDB" id="A0AAD5T0H0"/>
<keyword evidence="2" id="KW-1185">Reference proteome</keyword>
<evidence type="ECO:0000313" key="1">
    <source>
        <dbReference type="EMBL" id="KAJ3122415.1"/>
    </source>
</evidence>